<dbReference type="EMBL" id="GBXM01069858">
    <property type="protein sequence ID" value="JAH38719.1"/>
    <property type="molecule type" value="Transcribed_RNA"/>
</dbReference>
<proteinExistence type="predicted"/>
<name>A0A0E9SBD3_ANGAN</name>
<organism evidence="1">
    <name type="scientific">Anguilla anguilla</name>
    <name type="common">European freshwater eel</name>
    <name type="synonym">Muraena anguilla</name>
    <dbReference type="NCBI Taxonomy" id="7936"/>
    <lineage>
        <taxon>Eukaryota</taxon>
        <taxon>Metazoa</taxon>
        <taxon>Chordata</taxon>
        <taxon>Craniata</taxon>
        <taxon>Vertebrata</taxon>
        <taxon>Euteleostomi</taxon>
        <taxon>Actinopterygii</taxon>
        <taxon>Neopterygii</taxon>
        <taxon>Teleostei</taxon>
        <taxon>Anguilliformes</taxon>
        <taxon>Anguillidae</taxon>
        <taxon>Anguilla</taxon>
    </lineage>
</organism>
<evidence type="ECO:0000313" key="1">
    <source>
        <dbReference type="EMBL" id="JAH38719.1"/>
    </source>
</evidence>
<reference evidence="1" key="1">
    <citation type="submission" date="2014-11" db="EMBL/GenBank/DDBJ databases">
        <authorList>
            <person name="Amaro Gonzalez C."/>
        </authorList>
    </citation>
    <scope>NUCLEOTIDE SEQUENCE</scope>
</reference>
<reference evidence="1" key="2">
    <citation type="journal article" date="2015" name="Fish Shellfish Immunol.">
        <title>Early steps in the European eel (Anguilla anguilla)-Vibrio vulnificus interaction in the gills: Role of the RtxA13 toxin.</title>
        <authorList>
            <person name="Callol A."/>
            <person name="Pajuelo D."/>
            <person name="Ebbesson L."/>
            <person name="Teles M."/>
            <person name="MacKenzie S."/>
            <person name="Amaro C."/>
        </authorList>
    </citation>
    <scope>NUCLEOTIDE SEQUENCE</scope>
</reference>
<accession>A0A0E9SBD3</accession>
<sequence>MLKEFLPGSPECYHRVFVCSAAFGVYLATSQTGFR</sequence>
<protein>
    <submittedName>
        <fullName evidence="1">Uncharacterized protein</fullName>
    </submittedName>
</protein>
<dbReference type="AlphaFoldDB" id="A0A0E9SBD3"/>